<dbReference type="RefSeq" id="WP_092887545.1">
    <property type="nucleotide sequence ID" value="NZ_FOOQ01000001.1"/>
</dbReference>
<dbReference type="InterPro" id="IPR027417">
    <property type="entry name" value="P-loop_NTPase"/>
</dbReference>
<dbReference type="InterPro" id="IPR002586">
    <property type="entry name" value="CobQ/CobB/MinD/ParA_Nub-bd_dom"/>
</dbReference>
<organism evidence="2 3">
    <name type="scientific">Halopelagius inordinatus</name>
    <dbReference type="NCBI Taxonomy" id="553467"/>
    <lineage>
        <taxon>Archaea</taxon>
        <taxon>Methanobacteriati</taxon>
        <taxon>Methanobacteriota</taxon>
        <taxon>Stenosarchaea group</taxon>
        <taxon>Halobacteria</taxon>
        <taxon>Halobacteriales</taxon>
        <taxon>Haloferacaceae</taxon>
    </lineage>
</organism>
<sequence>MILAVTGGKGGVGKSTLAFELGAALDAVVVDADLGMADLPTGPGPDLHDVLAGRADPVEAVRDGTGPVSILPCGRSLSGARAADVTRLDETLRAVERAYGDVVVDCPAGMKADAGVPLAVADACLVVASPRPYALADAVRTRELARELDAGLVAVAVNRAVEDPPTEAFEDVLGAPAVVVPADPRVGRNLAECRPVMRCAPSSRAGRAVSELASAVARCRRV</sequence>
<keyword evidence="3" id="KW-1185">Reference proteome</keyword>
<feature type="domain" description="CobQ/CobB/MinD/ParA nucleotide binding" evidence="1">
    <location>
        <begin position="3"/>
        <end position="187"/>
    </location>
</feature>
<name>A0A1I2LMJ4_9EURY</name>
<proteinExistence type="predicted"/>
<dbReference type="InterPro" id="IPR050625">
    <property type="entry name" value="ParA/MinD_ATPase"/>
</dbReference>
<evidence type="ECO:0000313" key="2">
    <source>
        <dbReference type="EMBL" id="SFF80475.1"/>
    </source>
</evidence>
<dbReference type="PANTHER" id="PTHR43384">
    <property type="entry name" value="SEPTUM SITE-DETERMINING PROTEIN MIND HOMOLOG, CHLOROPLASTIC-RELATED"/>
    <property type="match status" value="1"/>
</dbReference>
<gene>
    <name evidence="2" type="ORF">SAMN04488063_0351</name>
</gene>
<accession>A0A1I2LMJ4</accession>
<dbReference type="SUPFAM" id="SSF52540">
    <property type="entry name" value="P-loop containing nucleoside triphosphate hydrolases"/>
    <property type="match status" value="1"/>
</dbReference>
<dbReference type="GO" id="GO:0009898">
    <property type="term" value="C:cytoplasmic side of plasma membrane"/>
    <property type="evidence" value="ECO:0007669"/>
    <property type="project" value="TreeGrafter"/>
</dbReference>
<dbReference type="GO" id="GO:0051782">
    <property type="term" value="P:negative regulation of cell division"/>
    <property type="evidence" value="ECO:0007669"/>
    <property type="project" value="TreeGrafter"/>
</dbReference>
<dbReference type="PANTHER" id="PTHR43384:SF10">
    <property type="entry name" value="ATPASE INVOLVED IN CHROMOSOME PARTITIONING, PARA_MIND FAMILY"/>
    <property type="match status" value="1"/>
</dbReference>
<dbReference type="Gene3D" id="3.40.50.300">
    <property type="entry name" value="P-loop containing nucleotide triphosphate hydrolases"/>
    <property type="match status" value="1"/>
</dbReference>
<evidence type="ECO:0000259" key="1">
    <source>
        <dbReference type="Pfam" id="PF01656"/>
    </source>
</evidence>
<evidence type="ECO:0000313" key="3">
    <source>
        <dbReference type="Proteomes" id="UP000198876"/>
    </source>
</evidence>
<dbReference type="GO" id="GO:0016887">
    <property type="term" value="F:ATP hydrolysis activity"/>
    <property type="evidence" value="ECO:0007669"/>
    <property type="project" value="TreeGrafter"/>
</dbReference>
<dbReference type="Proteomes" id="UP000198876">
    <property type="component" value="Unassembled WGS sequence"/>
</dbReference>
<protein>
    <submittedName>
        <fullName evidence="2">Septum site-determining protein MinD</fullName>
    </submittedName>
</protein>
<dbReference type="GO" id="GO:0005829">
    <property type="term" value="C:cytosol"/>
    <property type="evidence" value="ECO:0007669"/>
    <property type="project" value="TreeGrafter"/>
</dbReference>
<reference evidence="3" key="1">
    <citation type="submission" date="2016-10" db="EMBL/GenBank/DDBJ databases">
        <authorList>
            <person name="Varghese N."/>
            <person name="Submissions S."/>
        </authorList>
    </citation>
    <scope>NUCLEOTIDE SEQUENCE [LARGE SCALE GENOMIC DNA]</scope>
    <source>
        <strain evidence="3">CGMCC 1.7739</strain>
    </source>
</reference>
<dbReference type="Pfam" id="PF01656">
    <property type="entry name" value="CbiA"/>
    <property type="match status" value="1"/>
</dbReference>
<dbReference type="OrthoDB" id="204933at2157"/>
<dbReference type="GO" id="GO:0005524">
    <property type="term" value="F:ATP binding"/>
    <property type="evidence" value="ECO:0007669"/>
    <property type="project" value="TreeGrafter"/>
</dbReference>
<dbReference type="AlphaFoldDB" id="A0A1I2LMJ4"/>
<dbReference type="STRING" id="553467.SAMN04488063_0351"/>
<dbReference type="EMBL" id="FOOQ01000001">
    <property type="protein sequence ID" value="SFF80475.1"/>
    <property type="molecule type" value="Genomic_DNA"/>
</dbReference>